<organism evidence="3 4">
    <name type="scientific">Eutypa lata (strain UCR-EL1)</name>
    <name type="common">Grapevine dieback disease fungus</name>
    <name type="synonym">Eutypa armeniacae</name>
    <dbReference type="NCBI Taxonomy" id="1287681"/>
    <lineage>
        <taxon>Eukaryota</taxon>
        <taxon>Fungi</taxon>
        <taxon>Dikarya</taxon>
        <taxon>Ascomycota</taxon>
        <taxon>Pezizomycotina</taxon>
        <taxon>Sordariomycetes</taxon>
        <taxon>Xylariomycetidae</taxon>
        <taxon>Xylariales</taxon>
        <taxon>Diatrypaceae</taxon>
        <taxon>Eutypa</taxon>
    </lineage>
</organism>
<sequence length="344" mass="37437">MPIPAYIRARMEALSEVAKETQKVLPDVLVQLPLLQAEDSQVYNLARLPQLDASAPPRFELASSSTTPSGPTKTYGTLVKVLNNDTFDAAIMMADSLTQPQQPSTTTTTATATGAAAASTVPPATHRNQRIAVMNLASEKKPGGGWLTGALAQEEALCYRSSLSLSLHKTYYPLEKLDAVYTRDVVVVRSSMDAGHQLLHTDVSPTPVGSLPVMSVISVAGIRGPELRKVTHSSPFSSSGARQEHEFKHATDRDLTKAKMRLTLRVAALERHELLVLGALGCGAFHNPPGEVARCWLEVLQEPEFGGGRWFREIWFAVLDKRNEGNFEIFQQVLEGKEVGKVVV</sequence>
<proteinExistence type="predicted"/>
<dbReference type="EMBL" id="KB705990">
    <property type="protein sequence ID" value="EMR69978.1"/>
    <property type="molecule type" value="Genomic_DNA"/>
</dbReference>
<keyword evidence="4" id="KW-1185">Reference proteome</keyword>
<dbReference type="OMA" id="EFKGWFE"/>
<feature type="compositionally biased region" description="Polar residues" evidence="1">
    <location>
        <begin position="232"/>
        <end position="241"/>
    </location>
</feature>
<gene>
    <name evidence="3" type="ORF">UCREL1_3009</name>
</gene>
<name>M7SZK2_EUTLA</name>
<reference evidence="4" key="1">
    <citation type="journal article" date="2013" name="Genome Announc.">
        <title>Draft genome sequence of the grapevine dieback fungus Eutypa lata UCR-EL1.</title>
        <authorList>
            <person name="Blanco-Ulate B."/>
            <person name="Rolshausen P.E."/>
            <person name="Cantu D."/>
        </authorList>
    </citation>
    <scope>NUCLEOTIDE SEQUENCE [LARGE SCALE GENOMIC DNA]</scope>
    <source>
        <strain evidence="4">UCR-EL1</strain>
    </source>
</reference>
<dbReference type="Proteomes" id="UP000012174">
    <property type="component" value="Unassembled WGS sequence"/>
</dbReference>
<evidence type="ECO:0000259" key="2">
    <source>
        <dbReference type="Pfam" id="PF10021"/>
    </source>
</evidence>
<dbReference type="PANTHER" id="PTHR35596:SF1">
    <property type="entry name" value="MICROBIAL-TYPE PARG CATALYTIC DOMAIN-CONTAINING PROTEIN"/>
    <property type="match status" value="1"/>
</dbReference>
<evidence type="ECO:0000313" key="3">
    <source>
        <dbReference type="EMBL" id="EMR69978.1"/>
    </source>
</evidence>
<protein>
    <submittedName>
        <fullName evidence="3">Putative mitochondrial chaperone bcs1 protein</fullName>
    </submittedName>
</protein>
<dbReference type="Pfam" id="PF10021">
    <property type="entry name" value="PARG_cat_microb"/>
    <property type="match status" value="1"/>
</dbReference>
<dbReference type="InterPro" id="IPR019261">
    <property type="entry name" value="PARG_cat_microbial"/>
</dbReference>
<dbReference type="Gene3D" id="3.40.220.10">
    <property type="entry name" value="Leucine Aminopeptidase, subunit E, domain 1"/>
    <property type="match status" value="1"/>
</dbReference>
<dbReference type="PANTHER" id="PTHR35596">
    <property type="entry name" value="DUF2263 DOMAIN-CONTAINING PROTEIN"/>
    <property type="match status" value="1"/>
</dbReference>
<dbReference type="KEGG" id="ela:UCREL1_3009"/>
<dbReference type="eggNOG" id="ENOG502RY8X">
    <property type="taxonomic scope" value="Eukaryota"/>
</dbReference>
<dbReference type="SUPFAM" id="SSF52949">
    <property type="entry name" value="Macro domain-like"/>
    <property type="match status" value="1"/>
</dbReference>
<feature type="domain" description="Microbial-type PARG catalytic" evidence="2">
    <location>
        <begin position="77"/>
        <end position="176"/>
    </location>
</feature>
<dbReference type="OrthoDB" id="9985428at2759"/>
<feature type="region of interest" description="Disordered" evidence="1">
    <location>
        <begin position="231"/>
        <end position="250"/>
    </location>
</feature>
<accession>M7SZK2</accession>
<evidence type="ECO:0000313" key="4">
    <source>
        <dbReference type="Proteomes" id="UP000012174"/>
    </source>
</evidence>
<dbReference type="HOGENOM" id="CLU_024412_0_0_1"/>
<dbReference type="InterPro" id="IPR043472">
    <property type="entry name" value="Macro_dom-like"/>
</dbReference>
<feature type="region of interest" description="Disordered" evidence="1">
    <location>
        <begin position="98"/>
        <end position="124"/>
    </location>
</feature>
<dbReference type="AlphaFoldDB" id="M7SZK2"/>
<evidence type="ECO:0000256" key="1">
    <source>
        <dbReference type="SAM" id="MobiDB-lite"/>
    </source>
</evidence>